<protein>
    <submittedName>
        <fullName evidence="1">Uncharacterized protein</fullName>
    </submittedName>
</protein>
<name>A0A0F8VTP0_9ZZZZ</name>
<reference evidence="1" key="1">
    <citation type="journal article" date="2015" name="Nature">
        <title>Complex archaea that bridge the gap between prokaryotes and eukaryotes.</title>
        <authorList>
            <person name="Spang A."/>
            <person name="Saw J.H."/>
            <person name="Jorgensen S.L."/>
            <person name="Zaremba-Niedzwiedzka K."/>
            <person name="Martijn J."/>
            <person name="Lind A.E."/>
            <person name="van Eijk R."/>
            <person name="Schleper C."/>
            <person name="Guy L."/>
            <person name="Ettema T.J."/>
        </authorList>
    </citation>
    <scope>NUCLEOTIDE SEQUENCE</scope>
</reference>
<proteinExistence type="predicted"/>
<accession>A0A0F8VTP0</accession>
<dbReference type="AlphaFoldDB" id="A0A0F8VTP0"/>
<comment type="caution">
    <text evidence="1">The sequence shown here is derived from an EMBL/GenBank/DDBJ whole genome shotgun (WGS) entry which is preliminary data.</text>
</comment>
<sequence>MSDTTMAKKLAALDLLCPLREAGERVYWEIEVDGETVRDNDAWRRWVAGQVDGQIDMETGEVTP</sequence>
<evidence type="ECO:0000313" key="1">
    <source>
        <dbReference type="EMBL" id="KKK47718.1"/>
    </source>
</evidence>
<organism evidence="1">
    <name type="scientific">marine sediment metagenome</name>
    <dbReference type="NCBI Taxonomy" id="412755"/>
    <lineage>
        <taxon>unclassified sequences</taxon>
        <taxon>metagenomes</taxon>
        <taxon>ecological metagenomes</taxon>
    </lineage>
</organism>
<gene>
    <name evidence="1" type="ORF">LCGC14_3152360</name>
</gene>
<dbReference type="EMBL" id="LAZR01069430">
    <property type="protein sequence ID" value="KKK47718.1"/>
    <property type="molecule type" value="Genomic_DNA"/>
</dbReference>